<dbReference type="Proteomes" id="UP001159405">
    <property type="component" value="Unassembled WGS sequence"/>
</dbReference>
<dbReference type="SUPFAM" id="SSF53474">
    <property type="entry name" value="alpha/beta-Hydrolases"/>
    <property type="match status" value="1"/>
</dbReference>
<dbReference type="InterPro" id="IPR042490">
    <property type="entry name" value="Thio_Ohase/BAAT_N"/>
</dbReference>
<evidence type="ECO:0000313" key="2">
    <source>
        <dbReference type="EMBL" id="CAH3172476.1"/>
    </source>
</evidence>
<comment type="caution">
    <text evidence="2">The sequence shown here is derived from an EMBL/GenBank/DDBJ whole genome shotgun (WGS) entry which is preliminary data.</text>
</comment>
<accession>A0ABN8R0T0</accession>
<feature type="domain" description="Acyl-CoA thioester hydrolase/bile acid-CoA amino acid N-acetyltransferase" evidence="1">
    <location>
        <begin position="12"/>
        <end position="143"/>
    </location>
</feature>
<dbReference type="Gene3D" id="2.60.40.2240">
    <property type="entry name" value="Acyl-CoA thioester hydrolase/BAAT N-terminal domain"/>
    <property type="match status" value="1"/>
</dbReference>
<gene>
    <name evidence="2" type="ORF">PLOB_00012987</name>
</gene>
<keyword evidence="3" id="KW-1185">Reference proteome</keyword>
<dbReference type="EMBL" id="CALNXK010000173">
    <property type="protein sequence ID" value="CAH3172476.1"/>
    <property type="molecule type" value="Genomic_DNA"/>
</dbReference>
<dbReference type="InterPro" id="IPR006862">
    <property type="entry name" value="Thio_Ohase/aa_AcTrfase"/>
</dbReference>
<sequence>MFAFAPKSSLADEITEIRITHLKQLQSITLEAKLLSDKGELFESYAHYVADKDGNVDVGHDLSVGGSYCGVEPMGLIWSMKQAPGQREGIRLLKRDVTVPYDIIVNCFDGHVIPRETSLLPFSSGTFQKSFMTDGVKRVPVREGRIRGTLFLPPGDGPFPGVMDLLGGTGGLVEFKASLLASRGFAALALAYFGYI</sequence>
<reference evidence="2 3" key="1">
    <citation type="submission" date="2022-05" db="EMBL/GenBank/DDBJ databases">
        <authorList>
            <consortium name="Genoscope - CEA"/>
            <person name="William W."/>
        </authorList>
    </citation>
    <scope>NUCLEOTIDE SEQUENCE [LARGE SCALE GENOMIC DNA]</scope>
</reference>
<organism evidence="2 3">
    <name type="scientific">Porites lobata</name>
    <dbReference type="NCBI Taxonomy" id="104759"/>
    <lineage>
        <taxon>Eukaryota</taxon>
        <taxon>Metazoa</taxon>
        <taxon>Cnidaria</taxon>
        <taxon>Anthozoa</taxon>
        <taxon>Hexacorallia</taxon>
        <taxon>Scleractinia</taxon>
        <taxon>Fungiina</taxon>
        <taxon>Poritidae</taxon>
        <taxon>Porites</taxon>
    </lineage>
</organism>
<dbReference type="Pfam" id="PF04775">
    <property type="entry name" value="Bile_Hydr_Trans"/>
    <property type="match status" value="1"/>
</dbReference>
<dbReference type="PANTHER" id="PTHR10824">
    <property type="entry name" value="ACYL-COENZYME A THIOESTERASE-RELATED"/>
    <property type="match status" value="1"/>
</dbReference>
<dbReference type="PANTHER" id="PTHR10824:SF4">
    <property type="entry name" value="ACYL-COENZYME A THIOESTERASE 1-LIKE"/>
    <property type="match status" value="1"/>
</dbReference>
<proteinExistence type="predicted"/>
<protein>
    <recommendedName>
        <fullName evidence="1">Acyl-CoA thioester hydrolase/bile acid-CoA amino acid N-acetyltransferase domain-containing protein</fullName>
    </recommendedName>
</protein>
<evidence type="ECO:0000313" key="3">
    <source>
        <dbReference type="Proteomes" id="UP001159405"/>
    </source>
</evidence>
<evidence type="ECO:0000259" key="1">
    <source>
        <dbReference type="Pfam" id="PF04775"/>
    </source>
</evidence>
<name>A0ABN8R0T0_9CNID</name>
<dbReference type="Gene3D" id="3.40.50.1820">
    <property type="entry name" value="alpha/beta hydrolase"/>
    <property type="match status" value="1"/>
</dbReference>
<dbReference type="InterPro" id="IPR029058">
    <property type="entry name" value="AB_hydrolase_fold"/>
</dbReference>